<name>A0ABD3B0T5_9GENT</name>
<evidence type="ECO:0000256" key="5">
    <source>
        <dbReference type="ARBA" id="ARBA00057022"/>
    </source>
</evidence>
<evidence type="ECO:0000313" key="8">
    <source>
        <dbReference type="EMBL" id="KAL3537046.1"/>
    </source>
</evidence>
<dbReference type="InterPro" id="IPR050231">
    <property type="entry name" value="Iron_ascorbate_oxido_reductase"/>
</dbReference>
<evidence type="ECO:0000259" key="7">
    <source>
        <dbReference type="PROSITE" id="PS51471"/>
    </source>
</evidence>
<dbReference type="AlphaFoldDB" id="A0ABD3B0T5"/>
<keyword evidence="2 6" id="KW-0479">Metal-binding</keyword>
<organism evidence="8 9">
    <name type="scientific">Cinchona calisaya</name>
    <dbReference type="NCBI Taxonomy" id="153742"/>
    <lineage>
        <taxon>Eukaryota</taxon>
        <taxon>Viridiplantae</taxon>
        <taxon>Streptophyta</taxon>
        <taxon>Embryophyta</taxon>
        <taxon>Tracheophyta</taxon>
        <taxon>Spermatophyta</taxon>
        <taxon>Magnoliopsida</taxon>
        <taxon>eudicotyledons</taxon>
        <taxon>Gunneridae</taxon>
        <taxon>Pentapetalae</taxon>
        <taxon>asterids</taxon>
        <taxon>lamiids</taxon>
        <taxon>Gentianales</taxon>
        <taxon>Rubiaceae</taxon>
        <taxon>Cinchonoideae</taxon>
        <taxon>Cinchoneae</taxon>
        <taxon>Cinchona</taxon>
    </lineage>
</organism>
<dbReference type="Pfam" id="PF03171">
    <property type="entry name" value="2OG-FeII_Oxy"/>
    <property type="match status" value="1"/>
</dbReference>
<evidence type="ECO:0000313" key="9">
    <source>
        <dbReference type="Proteomes" id="UP001630127"/>
    </source>
</evidence>
<protein>
    <recommendedName>
        <fullName evidence="7">Fe2OG dioxygenase domain-containing protein</fullName>
    </recommendedName>
</protein>
<comment type="caution">
    <text evidence="8">The sequence shown here is derived from an EMBL/GenBank/DDBJ whole genome shotgun (WGS) entry which is preliminary data.</text>
</comment>
<dbReference type="Pfam" id="PF14226">
    <property type="entry name" value="DIOX_N"/>
    <property type="match status" value="1"/>
</dbReference>
<gene>
    <name evidence="8" type="ORF">ACH5RR_000412</name>
</gene>
<dbReference type="SUPFAM" id="SSF51197">
    <property type="entry name" value="Clavaminate synthase-like"/>
    <property type="match status" value="1"/>
</dbReference>
<dbReference type="InterPro" id="IPR044861">
    <property type="entry name" value="IPNS-like_FE2OG_OXY"/>
</dbReference>
<dbReference type="FunFam" id="2.60.120.330:FF:000022">
    <property type="entry name" value="Probable 2-oxoglutarate-dependent dioxygenase AOP1.2"/>
    <property type="match status" value="1"/>
</dbReference>
<keyword evidence="3 6" id="KW-0560">Oxidoreductase</keyword>
<dbReference type="GO" id="GO:0009805">
    <property type="term" value="P:coumarin biosynthetic process"/>
    <property type="evidence" value="ECO:0007669"/>
    <property type="project" value="UniProtKB-ARBA"/>
</dbReference>
<dbReference type="InterPro" id="IPR027443">
    <property type="entry name" value="IPNS-like_sf"/>
</dbReference>
<dbReference type="Proteomes" id="UP001630127">
    <property type="component" value="Unassembled WGS sequence"/>
</dbReference>
<dbReference type="GO" id="GO:0002238">
    <property type="term" value="P:response to molecule of fungal origin"/>
    <property type="evidence" value="ECO:0007669"/>
    <property type="project" value="UniProtKB-ARBA"/>
</dbReference>
<evidence type="ECO:0000256" key="3">
    <source>
        <dbReference type="ARBA" id="ARBA00023002"/>
    </source>
</evidence>
<dbReference type="Gene3D" id="2.60.120.330">
    <property type="entry name" value="B-lactam Antibiotic, Isopenicillin N Synthase, Chain"/>
    <property type="match status" value="1"/>
</dbReference>
<dbReference type="PROSITE" id="PS51471">
    <property type="entry name" value="FE2OG_OXY"/>
    <property type="match status" value="1"/>
</dbReference>
<comment type="similarity">
    <text evidence="1 6">Belongs to the iron/ascorbate-dependent oxidoreductase family.</text>
</comment>
<sequence length="316" mass="35546">MDHKKLQNLPVINFGQENLKPGTKGWSSACNNVRHALEEFGCFLAVYDKISLKLRDSIFSSIEKLFGLPIETKIKNTSDKPFFGYFGQYPDIPLLESLGIGDSTNVEEIKSFSKLMWPCGNDMNFCGIVNEYANLLSGLEQVVTKMVFESYGLGKQLCDSHIGCTTHLLRFNSYRVPGLNETSVGAQPHTDKSFITILDQNQVNGLEVKLKDDQWIAVDLLPSSFVVMAGDGLLAWSNNRIIPCHHRVTMKGNVTRYSIGLFSYHKGIIQIPQELIDEENPQCFKPFDHLGFLTFFAKQMQTGRLSHCMIKAYCGV</sequence>
<evidence type="ECO:0000256" key="2">
    <source>
        <dbReference type="ARBA" id="ARBA00022723"/>
    </source>
</evidence>
<feature type="domain" description="Fe2OG dioxygenase" evidence="7">
    <location>
        <begin position="165"/>
        <end position="266"/>
    </location>
</feature>
<proteinExistence type="inferred from homology"/>
<keyword evidence="9" id="KW-1185">Reference proteome</keyword>
<dbReference type="EMBL" id="JBJUIK010000001">
    <property type="protein sequence ID" value="KAL3537046.1"/>
    <property type="molecule type" value="Genomic_DNA"/>
</dbReference>
<dbReference type="GO" id="GO:0016706">
    <property type="term" value="F:2-oxoglutarate-dependent dioxygenase activity"/>
    <property type="evidence" value="ECO:0007669"/>
    <property type="project" value="UniProtKB-ARBA"/>
</dbReference>
<dbReference type="GO" id="GO:0046872">
    <property type="term" value="F:metal ion binding"/>
    <property type="evidence" value="ECO:0007669"/>
    <property type="project" value="UniProtKB-KW"/>
</dbReference>
<keyword evidence="4 6" id="KW-0408">Iron</keyword>
<dbReference type="InterPro" id="IPR026992">
    <property type="entry name" value="DIOX_N"/>
</dbReference>
<accession>A0ABD3B0T5</accession>
<reference evidence="8 9" key="1">
    <citation type="submission" date="2024-11" db="EMBL/GenBank/DDBJ databases">
        <title>A near-complete genome assembly of Cinchona calisaya.</title>
        <authorList>
            <person name="Lian D.C."/>
            <person name="Zhao X.W."/>
            <person name="Wei L."/>
        </authorList>
    </citation>
    <scope>NUCLEOTIDE SEQUENCE [LARGE SCALE GENOMIC DNA]</scope>
    <source>
        <tissue evidence="8">Nenye</tissue>
    </source>
</reference>
<evidence type="ECO:0000256" key="1">
    <source>
        <dbReference type="ARBA" id="ARBA00008056"/>
    </source>
</evidence>
<evidence type="ECO:0000256" key="4">
    <source>
        <dbReference type="ARBA" id="ARBA00023004"/>
    </source>
</evidence>
<evidence type="ECO:0000256" key="6">
    <source>
        <dbReference type="RuleBase" id="RU003682"/>
    </source>
</evidence>
<comment type="function">
    <text evidence="5">Probable 2-oxoglutarate-dependent dioxygenase that may be involved in glucosinolates biosynthesis. May play a role in the production of aliphatic glucosinolates.</text>
</comment>
<dbReference type="InterPro" id="IPR005123">
    <property type="entry name" value="Oxoglu/Fe-dep_dioxygenase_dom"/>
</dbReference>
<dbReference type="PANTHER" id="PTHR47990">
    <property type="entry name" value="2-OXOGLUTARATE (2OG) AND FE(II)-DEPENDENT OXYGENASE SUPERFAMILY PROTEIN-RELATED"/>
    <property type="match status" value="1"/>
</dbReference>